<protein>
    <submittedName>
        <fullName evidence="1">Uncharacterized protein</fullName>
    </submittedName>
</protein>
<organism evidence="1 2">
    <name type="scientific">Bizionia sediminis</name>
    <dbReference type="NCBI Taxonomy" id="1737064"/>
    <lineage>
        <taxon>Bacteria</taxon>
        <taxon>Pseudomonadati</taxon>
        <taxon>Bacteroidota</taxon>
        <taxon>Flavobacteriia</taxon>
        <taxon>Flavobacteriales</taxon>
        <taxon>Flavobacteriaceae</taxon>
        <taxon>Bizionia</taxon>
    </lineage>
</organism>
<reference evidence="2" key="1">
    <citation type="journal article" date="2019" name="Int. J. Syst. Evol. Microbiol.">
        <title>The Global Catalogue of Microorganisms (GCM) 10K type strain sequencing project: providing services to taxonomists for standard genome sequencing and annotation.</title>
        <authorList>
            <consortium name="The Broad Institute Genomics Platform"/>
            <consortium name="The Broad Institute Genome Sequencing Center for Infectious Disease"/>
            <person name="Wu L."/>
            <person name="Ma J."/>
        </authorList>
    </citation>
    <scope>NUCLEOTIDE SEQUENCE [LARGE SCALE GENOMIC DNA]</scope>
    <source>
        <strain evidence="2">KCTC 42587</strain>
    </source>
</reference>
<evidence type="ECO:0000313" key="1">
    <source>
        <dbReference type="EMBL" id="MFD2550740.1"/>
    </source>
</evidence>
<dbReference type="Proteomes" id="UP001597472">
    <property type="component" value="Unassembled WGS sequence"/>
</dbReference>
<proteinExistence type="predicted"/>
<name>A0ABW5KQV6_9FLAO</name>
<comment type="caution">
    <text evidence="1">The sequence shown here is derived from an EMBL/GenBank/DDBJ whole genome shotgun (WGS) entry which is preliminary data.</text>
</comment>
<evidence type="ECO:0000313" key="2">
    <source>
        <dbReference type="Proteomes" id="UP001597472"/>
    </source>
</evidence>
<dbReference type="EMBL" id="JBHULS010000001">
    <property type="protein sequence ID" value="MFD2550740.1"/>
    <property type="molecule type" value="Genomic_DNA"/>
</dbReference>
<keyword evidence="2" id="KW-1185">Reference proteome</keyword>
<accession>A0ABW5KQV6</accession>
<sequence length="163" mass="19438">MITTKKRGVKTPEMIESDIVYGFNKIMAKKAPIYHITLTNLNITNPAELRFQLTNKLFNKIFTSYKYSYISLNYLFVIEYPEKVSRGNMMVDNCEVHTHIVLETDLPIENIRYFIEMAFSSTNKKWIDIERIDKRNDKFNFSTYLTKQIKLFTDDNYNYKILN</sequence>
<dbReference type="RefSeq" id="WP_376891608.1">
    <property type="nucleotide sequence ID" value="NZ_JBHULS010000001.1"/>
</dbReference>
<gene>
    <name evidence="1" type="ORF">ACFSQP_02820</name>
</gene>